<sequence>MLLVFPFVMLSLLFGKITGGNLIYQLCMIWAKIWYFLIGISHKEIYEFPHDPTKQYIFVANHISYMDIPPLVLIAHQPIRILGKYEMVKIPVFGWIYRAAVVLVDRKNAETRSKSVRALKSALRHGISIFIFPEGTFNVTPTPLKDFFDGAFRIAIETETPIKPVLLVDTLERLHYDSIFSLTPGKSRVVFLDEIPVKGLTMKDIPLLKEKVYGIMDAGLRRYRNYPTA</sequence>
<dbReference type="InterPro" id="IPR002123">
    <property type="entry name" value="Plipid/glycerol_acylTrfase"/>
</dbReference>
<evidence type="ECO:0000259" key="6">
    <source>
        <dbReference type="SMART" id="SM00563"/>
    </source>
</evidence>
<proteinExistence type="predicted"/>
<dbReference type="PANTHER" id="PTHR10434">
    <property type="entry name" value="1-ACYL-SN-GLYCEROL-3-PHOSPHATE ACYLTRANSFERASE"/>
    <property type="match status" value="1"/>
</dbReference>
<dbReference type="Pfam" id="PF01553">
    <property type="entry name" value="Acyltransferase"/>
    <property type="match status" value="1"/>
</dbReference>
<dbReference type="CDD" id="cd07989">
    <property type="entry name" value="LPLAT_AGPAT-like"/>
    <property type="match status" value="1"/>
</dbReference>
<organism evidence="7">
    <name type="scientific">Sediminibacterium sp. KACHI17</name>
    <dbReference type="NCBI Taxonomy" id="1751071"/>
    <lineage>
        <taxon>Bacteria</taxon>
        <taxon>Pseudomonadati</taxon>
        <taxon>Bacteroidota</taxon>
        <taxon>Chitinophagia</taxon>
        <taxon>Chitinophagales</taxon>
        <taxon>Chitinophagaceae</taxon>
        <taxon>Sediminibacterium</taxon>
    </lineage>
</organism>
<name>A0AAT9GFL7_9BACT</name>
<evidence type="ECO:0000256" key="2">
    <source>
        <dbReference type="ARBA" id="ARBA00022516"/>
    </source>
</evidence>
<accession>A0AAT9GFL7</accession>
<evidence type="ECO:0000313" key="7">
    <source>
        <dbReference type="EMBL" id="BFG69430.1"/>
    </source>
</evidence>
<feature type="domain" description="Phospholipid/glycerol acyltransferase" evidence="6">
    <location>
        <begin position="56"/>
        <end position="170"/>
    </location>
</feature>
<dbReference type="EMBL" id="AP029612">
    <property type="protein sequence ID" value="BFG69430.1"/>
    <property type="molecule type" value="Genomic_DNA"/>
</dbReference>
<dbReference type="AlphaFoldDB" id="A0AAT9GFL7"/>
<evidence type="ECO:0000256" key="3">
    <source>
        <dbReference type="ARBA" id="ARBA00022679"/>
    </source>
</evidence>
<dbReference type="GO" id="GO:0003841">
    <property type="term" value="F:1-acylglycerol-3-phosphate O-acyltransferase activity"/>
    <property type="evidence" value="ECO:0007669"/>
    <property type="project" value="TreeGrafter"/>
</dbReference>
<dbReference type="SMART" id="SM00563">
    <property type="entry name" value="PlsC"/>
    <property type="match status" value="1"/>
</dbReference>
<keyword evidence="2" id="KW-0444">Lipid biosynthesis</keyword>
<evidence type="ECO:0000256" key="5">
    <source>
        <dbReference type="ARBA" id="ARBA00023315"/>
    </source>
</evidence>
<dbReference type="SUPFAM" id="SSF69593">
    <property type="entry name" value="Glycerol-3-phosphate (1)-acyltransferase"/>
    <property type="match status" value="1"/>
</dbReference>
<dbReference type="GO" id="GO:0006654">
    <property type="term" value="P:phosphatidic acid biosynthetic process"/>
    <property type="evidence" value="ECO:0007669"/>
    <property type="project" value="TreeGrafter"/>
</dbReference>
<protein>
    <submittedName>
        <fullName evidence="7">Lysophospholipid acyltransferase family protein</fullName>
    </submittedName>
</protein>
<dbReference type="PANTHER" id="PTHR10434:SF64">
    <property type="entry name" value="1-ACYL-SN-GLYCEROL-3-PHOSPHATE ACYLTRANSFERASE-RELATED"/>
    <property type="match status" value="1"/>
</dbReference>
<gene>
    <name evidence="7" type="ORF">KACHI17_03110</name>
</gene>
<keyword evidence="5 7" id="KW-0012">Acyltransferase</keyword>
<reference evidence="7" key="1">
    <citation type="submission" date="2024-02" db="EMBL/GenBank/DDBJ databases">
        <title>Sediminibacterium planktonica sp. nov. and Sediminibacterium longus sp. nov., isolated from surface lake and river water.</title>
        <authorList>
            <person name="Watanabe K."/>
            <person name="Takemine S."/>
            <person name="Ishii Y."/>
            <person name="Ogata Y."/>
            <person name="Shindo C."/>
            <person name="Suda W."/>
        </authorList>
    </citation>
    <scope>NUCLEOTIDE SEQUENCE</scope>
    <source>
        <strain evidence="7">KACHI17</strain>
    </source>
</reference>
<keyword evidence="4" id="KW-0443">Lipid metabolism</keyword>
<comment type="pathway">
    <text evidence="1">Lipid metabolism.</text>
</comment>
<evidence type="ECO:0000256" key="4">
    <source>
        <dbReference type="ARBA" id="ARBA00023098"/>
    </source>
</evidence>
<evidence type="ECO:0000256" key="1">
    <source>
        <dbReference type="ARBA" id="ARBA00005189"/>
    </source>
</evidence>
<keyword evidence="3" id="KW-0808">Transferase</keyword>